<dbReference type="SUPFAM" id="SSF51905">
    <property type="entry name" value="FAD/NAD(P)-binding domain"/>
    <property type="match status" value="1"/>
</dbReference>
<evidence type="ECO:0000256" key="1">
    <source>
        <dbReference type="ARBA" id="ARBA00022630"/>
    </source>
</evidence>
<dbReference type="GO" id="GO:0005886">
    <property type="term" value="C:plasma membrane"/>
    <property type="evidence" value="ECO:0007669"/>
    <property type="project" value="TreeGrafter"/>
</dbReference>
<feature type="domain" description="Fumarate reductase/succinate dehydrogenase flavoprotein-like C-terminal" evidence="6">
    <location>
        <begin position="519"/>
        <end position="651"/>
    </location>
</feature>
<evidence type="ECO:0000313" key="7">
    <source>
        <dbReference type="EMBL" id="PFG36868.1"/>
    </source>
</evidence>
<dbReference type="InterPro" id="IPR030664">
    <property type="entry name" value="SdhA/FrdA/AprA"/>
</dbReference>
<accession>A0A2A9ED58</accession>
<dbReference type="InterPro" id="IPR003953">
    <property type="entry name" value="FAD-dep_OxRdtase_2_FAD-bd"/>
</dbReference>
<dbReference type="InterPro" id="IPR015939">
    <property type="entry name" value="Fum_Rdtase/Succ_DH_flav-like_C"/>
</dbReference>
<proteinExistence type="predicted"/>
<dbReference type="GO" id="GO:0050660">
    <property type="term" value="F:flavin adenine dinucleotide binding"/>
    <property type="evidence" value="ECO:0007669"/>
    <property type="project" value="TreeGrafter"/>
</dbReference>
<dbReference type="InterPro" id="IPR027477">
    <property type="entry name" value="Succ_DH/fumarate_Rdtase_cat_sf"/>
</dbReference>
<evidence type="ECO:0000256" key="3">
    <source>
        <dbReference type="PIRSR" id="PIRSR630664-50"/>
    </source>
</evidence>
<dbReference type="EMBL" id="PDJH01000001">
    <property type="protein sequence ID" value="PFG36868.1"/>
    <property type="molecule type" value="Genomic_DNA"/>
</dbReference>
<dbReference type="Gene3D" id="1.20.58.100">
    <property type="entry name" value="Fumarate reductase/succinate dehydrogenase flavoprotein-like, C-terminal domain"/>
    <property type="match status" value="1"/>
</dbReference>
<dbReference type="Gene3D" id="3.90.700.10">
    <property type="entry name" value="Succinate dehydrogenase/fumarate reductase flavoprotein, catalytic domain"/>
    <property type="match status" value="1"/>
</dbReference>
<dbReference type="Gene3D" id="3.50.50.60">
    <property type="entry name" value="FAD/NAD(P)-binding domain"/>
    <property type="match status" value="1"/>
</dbReference>
<feature type="domain" description="FAD-dependent oxidoreductase 2 FAD-binding" evidence="5">
    <location>
        <begin position="52"/>
        <end position="457"/>
    </location>
</feature>
<dbReference type="NCBIfam" id="NF005749">
    <property type="entry name" value="PRK07573.1"/>
    <property type="match status" value="1"/>
</dbReference>
<evidence type="ECO:0000259" key="5">
    <source>
        <dbReference type="Pfam" id="PF00890"/>
    </source>
</evidence>
<dbReference type="GO" id="GO:0009055">
    <property type="term" value="F:electron transfer activity"/>
    <property type="evidence" value="ECO:0007669"/>
    <property type="project" value="TreeGrafter"/>
</dbReference>
<dbReference type="NCBIfam" id="TIGR01811">
    <property type="entry name" value="sdhA_Bsu"/>
    <property type="match status" value="1"/>
</dbReference>
<evidence type="ECO:0000259" key="6">
    <source>
        <dbReference type="Pfam" id="PF02910"/>
    </source>
</evidence>
<dbReference type="OrthoDB" id="9805351at2"/>
<organism evidence="7 8">
    <name type="scientific">Flavimobilis soli</name>
    <dbReference type="NCBI Taxonomy" id="442709"/>
    <lineage>
        <taxon>Bacteria</taxon>
        <taxon>Bacillati</taxon>
        <taxon>Actinomycetota</taxon>
        <taxon>Actinomycetes</taxon>
        <taxon>Micrococcales</taxon>
        <taxon>Jonesiaceae</taxon>
        <taxon>Flavimobilis</taxon>
    </lineage>
</organism>
<dbReference type="GO" id="GO:0000104">
    <property type="term" value="F:succinate dehydrogenase activity"/>
    <property type="evidence" value="ECO:0007669"/>
    <property type="project" value="TreeGrafter"/>
</dbReference>
<evidence type="ECO:0000256" key="4">
    <source>
        <dbReference type="SAM" id="MobiDB-lite"/>
    </source>
</evidence>
<keyword evidence="2" id="KW-0560">Oxidoreductase</keyword>
<dbReference type="InterPro" id="IPR011280">
    <property type="entry name" value="Succ_DH/Fum_Rdt_flav_su"/>
</dbReference>
<dbReference type="RefSeq" id="WP_098458001.1">
    <property type="nucleotide sequence ID" value="NZ_PDJH01000001.1"/>
</dbReference>
<evidence type="ECO:0000256" key="2">
    <source>
        <dbReference type="ARBA" id="ARBA00023002"/>
    </source>
</evidence>
<feature type="region of interest" description="Disordered" evidence="4">
    <location>
        <begin position="1"/>
        <end position="27"/>
    </location>
</feature>
<dbReference type="InterPro" id="IPR037099">
    <property type="entry name" value="Fum_R/Succ_DH_flav-like_C_sf"/>
</dbReference>
<feature type="active site" description="Proton acceptor" evidence="3">
    <location>
        <position position="346"/>
    </location>
</feature>
<name>A0A2A9ED58_9MICO</name>
<dbReference type="SUPFAM" id="SSF46977">
    <property type="entry name" value="Succinate dehydrogenase/fumarate reductase flavoprotein C-terminal domain"/>
    <property type="match status" value="1"/>
</dbReference>
<keyword evidence="8" id="KW-1185">Reference proteome</keyword>
<dbReference type="PANTHER" id="PTHR11632">
    <property type="entry name" value="SUCCINATE DEHYDROGENASE 2 FLAVOPROTEIN SUBUNIT"/>
    <property type="match status" value="1"/>
</dbReference>
<dbReference type="Proteomes" id="UP000221394">
    <property type="component" value="Unassembled WGS sequence"/>
</dbReference>
<protein>
    <submittedName>
        <fullName evidence="7">Succinate dehydrogenase subunit A</fullName>
    </submittedName>
</protein>
<dbReference type="InterPro" id="IPR036188">
    <property type="entry name" value="FAD/NAD-bd_sf"/>
</dbReference>
<dbReference type="PANTHER" id="PTHR11632:SF53">
    <property type="entry name" value="SUCCINATE DEHYDROGENASE FLAVOPROTEIN SUBUNIT"/>
    <property type="match status" value="1"/>
</dbReference>
<dbReference type="Pfam" id="PF02910">
    <property type="entry name" value="Succ_DH_flav_C"/>
    <property type="match status" value="1"/>
</dbReference>
<dbReference type="GO" id="GO:0009061">
    <property type="term" value="P:anaerobic respiration"/>
    <property type="evidence" value="ECO:0007669"/>
    <property type="project" value="TreeGrafter"/>
</dbReference>
<dbReference type="FunFam" id="1.20.58.100:FF:000003">
    <property type="entry name" value="Succinate dehydrogenase flavoprotein subunit"/>
    <property type="match status" value="1"/>
</dbReference>
<keyword evidence="1" id="KW-0285">Flavoprotein</keyword>
<comment type="caution">
    <text evidence="7">The sequence shown here is derived from an EMBL/GenBank/DDBJ whole genome shotgun (WGS) entry which is preliminary data.</text>
</comment>
<gene>
    <name evidence="7" type="ORF">ATL41_1608</name>
</gene>
<dbReference type="SUPFAM" id="SSF56425">
    <property type="entry name" value="Succinate dehydrogenase/fumarate reductase flavoprotein, catalytic domain"/>
    <property type="match status" value="1"/>
</dbReference>
<sequence>MTFEAPDSSVPGVEPGSILDGRVPEGDPRTAWERRRLSYKLVNPNNRRKFRVIVVGTGLAGAGAAAALGELGYDVHAFTYHDAPRRAHSVAAQGGINAARARKVDNDSVDRFVVDTVKGGDFRGREADAYRLGEESVRVIDHMNAIGAPFAREYGGQLATRSFGGVQVSRTYYTRGQTGQQLQIASAQALLRQVDAGTVTLRTRHEMLDLIIDDGRVQGVVMRNLLTGEITAHTAHAVILATGGYGNVFYFSTLAKNSNASAAWRAVQRGALLASPSFIQFHPTALPVSSKWQSKTILMSESLRNDGRIWVPKNPDDTRAPGDIPEDERDYYLERKYPAFGNLTPRDVASRNAHEQIRAGRGVGPLKNSVYLDFRDAIARIGKKKIAERYGNLFEMYTHATGEDPYTEPMRIAPGAHFTMGGLWSDYDQMTSLPGLFVGGEAGWGYHGANRLGANSLLSACVDGWFTLPYSVPNYLAPLLGSQRLPDDAPAVTEALDRTRDRVDRLMSVQGEHGPTYFHRLLGDILYEGCGVERTRETLTTAIEKIRALRERFWTELRVLGDDDRLNQELEKAGRVADYLELAELMCVDALDREESCGAHFRAEHQQDGEAVRDDERWAFVSAWGVPGDGRHVRHAEPLTFDAVPLTRRNYK</sequence>
<dbReference type="AlphaFoldDB" id="A0A2A9ED58"/>
<reference evidence="7 8" key="1">
    <citation type="submission" date="2017-10" db="EMBL/GenBank/DDBJ databases">
        <title>Sequencing the genomes of 1000 actinobacteria strains.</title>
        <authorList>
            <person name="Klenk H.-P."/>
        </authorList>
    </citation>
    <scope>NUCLEOTIDE SEQUENCE [LARGE SCALE GENOMIC DNA]</scope>
    <source>
        <strain evidence="7 8">DSM 21574</strain>
    </source>
</reference>
<evidence type="ECO:0000313" key="8">
    <source>
        <dbReference type="Proteomes" id="UP000221394"/>
    </source>
</evidence>
<dbReference type="Pfam" id="PF00890">
    <property type="entry name" value="FAD_binding_2"/>
    <property type="match status" value="1"/>
</dbReference>
<dbReference type="GO" id="GO:0033765">
    <property type="term" value="F:steroid dehydrogenase activity, acting on the CH-CH group of donors"/>
    <property type="evidence" value="ECO:0007669"/>
    <property type="project" value="UniProtKB-ARBA"/>
</dbReference>